<sequence length="636" mass="67260">MSTKFLLALLPLGTLAGPETSFSARSNPSNASVYGVTSDPTTAANQTFDYIVVGAGTAGTTIAARLSEDANVRVLLVEAGGDNRTNPLVDDIYQFGVAYNTALDWAWDTDQNRTIHGGKTLGGSSSINGATWTRGMKEQYDSWSEFLDPSEASAGWNWDGIFPYMKKVFILKISNGKKGSYVQCGQAEGFHPPNATQRAVGANDVPEYHGFTGPVQATFPKLMFAGPEEPYFAQTAANVTGLKILQDLNGGDPHCVSFVPNDHVVTCVQSLDPQKNDSRSSAATAYLSPAEHKRTNWLTLIDHQVTKIIFAPNSAANQTATGIAFATRGGPTYAANVRRDVILSAGAINSPALLQLSGIGDAAHLSSIGITPLIDLPAVGLNLQEQTLGGVGAHGTGFDPDGKGPSDVIAFPGLKEVFGDDADEVGRGIVANLTSWAQDMVGRGAASVAPILELLYNTGVPDDLGIVVWPLLPFSRGNVAITSMDPFTKPEVNVNYFGVPFDLEVGVAGLTLARKILQTPPLRSALLCSPFGRQYLIFTHPSTLSVGETLPGFALVPADNPFDAWADWFKSIFQANCHPIATTALGGVVDARLRVHGTANVRVADAGIIPLQLSAHLQSTVYGIAEKAADIIKITI</sequence>
<dbReference type="Proteomes" id="UP000298327">
    <property type="component" value="Unassembled WGS sequence"/>
</dbReference>
<reference evidence="13 14" key="1">
    <citation type="submission" date="2019-02" db="EMBL/GenBank/DDBJ databases">
        <title>Genome sequencing of the rare red list fungi Dentipellis fragilis.</title>
        <authorList>
            <person name="Buettner E."/>
            <person name="Kellner H."/>
        </authorList>
    </citation>
    <scope>NUCLEOTIDE SEQUENCE [LARGE SCALE GENOMIC DNA]</scope>
    <source>
        <strain evidence="13 14">DSM 105465</strain>
    </source>
</reference>
<evidence type="ECO:0000256" key="2">
    <source>
        <dbReference type="ARBA" id="ARBA00010790"/>
    </source>
</evidence>
<feature type="signal peptide" evidence="10">
    <location>
        <begin position="1"/>
        <end position="16"/>
    </location>
</feature>
<feature type="active site" description="Proton donor" evidence="7">
    <location>
        <position position="578"/>
    </location>
</feature>
<accession>A0A4Y9YYF7</accession>
<feature type="domain" description="Glucose-methanol-choline oxidoreductase N-terminal" evidence="11">
    <location>
        <begin position="118"/>
        <end position="141"/>
    </location>
</feature>
<evidence type="ECO:0000259" key="12">
    <source>
        <dbReference type="PROSITE" id="PS00624"/>
    </source>
</evidence>
<dbReference type="PROSITE" id="PS00624">
    <property type="entry name" value="GMC_OXRED_2"/>
    <property type="match status" value="1"/>
</dbReference>
<evidence type="ECO:0000256" key="1">
    <source>
        <dbReference type="ARBA" id="ARBA00001974"/>
    </source>
</evidence>
<dbReference type="GO" id="GO:0050660">
    <property type="term" value="F:flavin adenine dinucleotide binding"/>
    <property type="evidence" value="ECO:0007669"/>
    <property type="project" value="InterPro"/>
</dbReference>
<keyword evidence="6" id="KW-0560">Oxidoreductase</keyword>
<evidence type="ECO:0000256" key="4">
    <source>
        <dbReference type="ARBA" id="ARBA00022729"/>
    </source>
</evidence>
<dbReference type="InterPro" id="IPR007867">
    <property type="entry name" value="GMC_OxRtase_C"/>
</dbReference>
<keyword evidence="3 9" id="KW-0285">Flavoprotein</keyword>
<dbReference type="AlphaFoldDB" id="A0A4Y9YYF7"/>
<evidence type="ECO:0000256" key="9">
    <source>
        <dbReference type="RuleBase" id="RU003968"/>
    </source>
</evidence>
<dbReference type="Gene3D" id="3.50.50.60">
    <property type="entry name" value="FAD/NAD(P)-binding domain"/>
    <property type="match status" value="1"/>
</dbReference>
<feature type="active site" description="Proton acceptor" evidence="7">
    <location>
        <position position="616"/>
    </location>
</feature>
<evidence type="ECO:0000259" key="11">
    <source>
        <dbReference type="PROSITE" id="PS00623"/>
    </source>
</evidence>
<dbReference type="InterPro" id="IPR027424">
    <property type="entry name" value="Glucose_Oxidase_domain_2"/>
</dbReference>
<dbReference type="Pfam" id="PF05199">
    <property type="entry name" value="GMC_oxred_C"/>
    <property type="match status" value="1"/>
</dbReference>
<dbReference type="Gene3D" id="3.30.560.10">
    <property type="entry name" value="Glucose Oxidase, domain 3"/>
    <property type="match status" value="1"/>
</dbReference>
<evidence type="ECO:0000256" key="8">
    <source>
        <dbReference type="PIRSR" id="PIRSR000137-2"/>
    </source>
</evidence>
<evidence type="ECO:0000256" key="3">
    <source>
        <dbReference type="ARBA" id="ARBA00022630"/>
    </source>
</evidence>
<evidence type="ECO:0000256" key="7">
    <source>
        <dbReference type="PIRSR" id="PIRSR000137-1"/>
    </source>
</evidence>
<gene>
    <name evidence="13" type="ORF">EVG20_g3961</name>
</gene>
<evidence type="ECO:0000256" key="6">
    <source>
        <dbReference type="ARBA" id="ARBA00023002"/>
    </source>
</evidence>
<organism evidence="13 14">
    <name type="scientific">Dentipellis fragilis</name>
    <dbReference type="NCBI Taxonomy" id="205917"/>
    <lineage>
        <taxon>Eukaryota</taxon>
        <taxon>Fungi</taxon>
        <taxon>Dikarya</taxon>
        <taxon>Basidiomycota</taxon>
        <taxon>Agaricomycotina</taxon>
        <taxon>Agaricomycetes</taxon>
        <taxon>Russulales</taxon>
        <taxon>Hericiaceae</taxon>
        <taxon>Dentipellis</taxon>
    </lineage>
</organism>
<comment type="caution">
    <text evidence="13">The sequence shown here is derived from an EMBL/GenBank/DDBJ whole genome shotgun (WGS) entry which is preliminary data.</text>
</comment>
<feature type="domain" description="Glucose-methanol-choline oxidoreductase N-terminal" evidence="12">
    <location>
        <begin position="346"/>
        <end position="360"/>
    </location>
</feature>
<evidence type="ECO:0000313" key="14">
    <source>
        <dbReference type="Proteomes" id="UP000298327"/>
    </source>
</evidence>
<dbReference type="SUPFAM" id="SSF51905">
    <property type="entry name" value="FAD/NAD(P)-binding domain"/>
    <property type="match status" value="1"/>
</dbReference>
<dbReference type="Pfam" id="PF00732">
    <property type="entry name" value="GMC_oxred_N"/>
    <property type="match status" value="1"/>
</dbReference>
<dbReference type="PIRSF" id="PIRSF000137">
    <property type="entry name" value="Alcohol_oxidase"/>
    <property type="match status" value="1"/>
</dbReference>
<dbReference type="EMBL" id="SEOQ01000191">
    <property type="protein sequence ID" value="TFY67405.1"/>
    <property type="molecule type" value="Genomic_DNA"/>
</dbReference>
<dbReference type="PANTHER" id="PTHR11552">
    <property type="entry name" value="GLUCOSE-METHANOL-CHOLINE GMC OXIDOREDUCTASE"/>
    <property type="match status" value="1"/>
</dbReference>
<dbReference type="GO" id="GO:0016614">
    <property type="term" value="F:oxidoreductase activity, acting on CH-OH group of donors"/>
    <property type="evidence" value="ECO:0007669"/>
    <property type="project" value="InterPro"/>
</dbReference>
<comment type="similarity">
    <text evidence="2 9">Belongs to the GMC oxidoreductase family.</text>
</comment>
<dbReference type="InterPro" id="IPR036188">
    <property type="entry name" value="FAD/NAD-bd_sf"/>
</dbReference>
<proteinExistence type="inferred from homology"/>
<evidence type="ECO:0000313" key="13">
    <source>
        <dbReference type="EMBL" id="TFY67405.1"/>
    </source>
</evidence>
<feature type="chain" id="PRO_5021339999" description="Glucose-methanol-choline oxidoreductase N-terminal domain-containing protein" evidence="10">
    <location>
        <begin position="17"/>
        <end position="636"/>
    </location>
</feature>
<dbReference type="InterPro" id="IPR000172">
    <property type="entry name" value="GMC_OxRdtase_N"/>
</dbReference>
<keyword evidence="14" id="KW-1185">Reference proteome</keyword>
<dbReference type="PROSITE" id="PS00623">
    <property type="entry name" value="GMC_OXRED_1"/>
    <property type="match status" value="1"/>
</dbReference>
<protein>
    <recommendedName>
        <fullName evidence="11 12">Glucose-methanol-choline oxidoreductase N-terminal domain-containing protein</fullName>
    </recommendedName>
</protein>
<dbReference type="OrthoDB" id="269227at2759"/>
<keyword evidence="5 8" id="KW-0274">FAD</keyword>
<comment type="cofactor">
    <cofactor evidence="1 8">
        <name>FAD</name>
        <dbReference type="ChEBI" id="CHEBI:57692"/>
    </cofactor>
</comment>
<dbReference type="STRING" id="205917.A0A4Y9YYF7"/>
<keyword evidence="4 10" id="KW-0732">Signal</keyword>
<name>A0A4Y9YYF7_9AGAM</name>
<evidence type="ECO:0000256" key="10">
    <source>
        <dbReference type="SAM" id="SignalP"/>
    </source>
</evidence>
<evidence type="ECO:0000256" key="5">
    <source>
        <dbReference type="ARBA" id="ARBA00022827"/>
    </source>
</evidence>
<feature type="binding site" evidence="8">
    <location>
        <position position="305"/>
    </location>
    <ligand>
        <name>FAD</name>
        <dbReference type="ChEBI" id="CHEBI:57692"/>
    </ligand>
</feature>
<dbReference type="SUPFAM" id="SSF54373">
    <property type="entry name" value="FAD-linked reductases, C-terminal domain"/>
    <property type="match status" value="1"/>
</dbReference>
<dbReference type="Gene3D" id="4.10.450.10">
    <property type="entry name" value="Glucose Oxidase, domain 2"/>
    <property type="match status" value="1"/>
</dbReference>
<dbReference type="InterPro" id="IPR012132">
    <property type="entry name" value="GMC_OxRdtase"/>
</dbReference>
<dbReference type="PANTHER" id="PTHR11552:SF201">
    <property type="entry name" value="GLUCOSE-METHANOL-CHOLINE OXIDOREDUCTASE N-TERMINAL DOMAIN-CONTAINING PROTEIN"/>
    <property type="match status" value="1"/>
</dbReference>